<organism evidence="3 4">
    <name type="scientific">Toxoplasma gondii GAB2-2007-GAL-DOM2</name>
    <dbReference type="NCBI Taxonomy" id="1130820"/>
    <lineage>
        <taxon>Eukaryota</taxon>
        <taxon>Sar</taxon>
        <taxon>Alveolata</taxon>
        <taxon>Apicomplexa</taxon>
        <taxon>Conoidasida</taxon>
        <taxon>Coccidia</taxon>
        <taxon>Eucoccidiorida</taxon>
        <taxon>Eimeriorina</taxon>
        <taxon>Sarcocystidae</taxon>
        <taxon>Toxoplasma</taxon>
    </lineage>
</organism>
<dbReference type="AlphaFoldDB" id="A0A086KWR6"/>
<reference evidence="3 4" key="1">
    <citation type="submission" date="2014-02" db="EMBL/GenBank/DDBJ databases">
        <authorList>
            <person name="Sibley D."/>
            <person name="Venepally P."/>
            <person name="Karamycheva S."/>
            <person name="Hadjithomas M."/>
            <person name="Khan A."/>
            <person name="Brunk B."/>
            <person name="Roos D."/>
            <person name="Caler E."/>
            <person name="Lorenzi H."/>
        </authorList>
    </citation>
    <scope>NUCLEOTIDE SEQUENCE [LARGE SCALE GENOMIC DNA]</scope>
    <source>
        <strain evidence="3 4">GAB2-2007-GAL-DOM2</strain>
    </source>
</reference>
<accession>A0A086KWR6</accession>
<dbReference type="Proteomes" id="UP000028837">
    <property type="component" value="Unassembled WGS sequence"/>
</dbReference>
<evidence type="ECO:0000256" key="1">
    <source>
        <dbReference type="SAM" id="MobiDB-lite"/>
    </source>
</evidence>
<feature type="compositionally biased region" description="Polar residues" evidence="1">
    <location>
        <begin position="156"/>
        <end position="168"/>
    </location>
</feature>
<protein>
    <recommendedName>
        <fullName evidence="2">Protein DA1-like domain-containing protein</fullName>
    </recommendedName>
</protein>
<proteinExistence type="predicted"/>
<feature type="region of interest" description="Disordered" evidence="1">
    <location>
        <begin position="141"/>
        <end position="187"/>
    </location>
</feature>
<dbReference type="EMBL" id="AHZU02000072">
    <property type="protein sequence ID" value="KFG48834.1"/>
    <property type="molecule type" value="Genomic_DNA"/>
</dbReference>
<evidence type="ECO:0000259" key="2">
    <source>
        <dbReference type="Pfam" id="PF12315"/>
    </source>
</evidence>
<sequence length="667" mass="72712">MAAPRCSDKATSRLCRESETLRVREAAGVGVSPLAERFAKQRLEEPLAYFRETSSAVMGVTPVRSTGVGHGSSHLFLAAHPGLQAVDPSSSRKSPQGRVASMPTLCAGLPSTVVLGPAAPGGQLLRGSSLVLPPVTWSPASPRTRAADFPGKMHSAPSTPSRSSTFESTFGGPHLRPEKKSAEPTESFPLPVAKSVEALPRAAELESRPATPLLTRTASLPLPSSDKTRKRLIPGFTAPMQCGSTLWCTYCGDRLRTHKHLIQVWPEFIMCTLCAASPSCSTCHRKAFDAVVELKTSKKSFLCPKRADEGGLNLCGHCAVLSPVRSRKLLAQTTATAVAWLQSHGLHFTDDLLKYQRTEDVEQLLQRLDTDELLYGHLQSPAGSARKSRSADRNRVFIRSHESIPDTLCIEQGRQSAESLAGDQAETMPLERQRSLTIPVESVTFASLNPTPGTNIYGRCETEKTTVKSPVNGRCSSVPARLVRRVGVVRGLPQTFFLSHLTHELLHAYLWCRQPGEGSLRLDVEEGMCNWVSAEIFKDRLAAIDAREADMLAGEVAPASDAPTPLDSPVFAEVDRASPAALEIERLFLQFERRVINSRLRDMETDAHACYGDGYRAMREVIAAIGLPKTVELTRLYGDNLGNFVEAARKAKEAERTRRRAVAREAV</sequence>
<dbReference type="OrthoDB" id="25414at2759"/>
<evidence type="ECO:0000313" key="3">
    <source>
        <dbReference type="EMBL" id="KFG48834.1"/>
    </source>
</evidence>
<feature type="domain" description="Protein DA1-like" evidence="2">
    <location>
        <begin position="483"/>
        <end position="632"/>
    </location>
</feature>
<gene>
    <name evidence="3" type="ORF">TGDOM2_233180</name>
</gene>
<dbReference type="InterPro" id="IPR022087">
    <property type="entry name" value="DA1-like_dom"/>
</dbReference>
<name>A0A086KWR6_TOXGO</name>
<dbReference type="VEuPathDB" id="ToxoDB:TGDOM2_233180"/>
<dbReference type="Pfam" id="PF12315">
    <property type="entry name" value="DA1-like"/>
    <property type="match status" value="1"/>
</dbReference>
<evidence type="ECO:0000313" key="4">
    <source>
        <dbReference type="Proteomes" id="UP000028837"/>
    </source>
</evidence>
<comment type="caution">
    <text evidence="3">The sequence shown here is derived from an EMBL/GenBank/DDBJ whole genome shotgun (WGS) entry which is preliminary data.</text>
</comment>